<feature type="compositionally biased region" description="Basic and acidic residues" evidence="2">
    <location>
        <begin position="606"/>
        <end position="618"/>
    </location>
</feature>
<dbReference type="Pfam" id="PF21369">
    <property type="entry name" value="STL11_N"/>
    <property type="match status" value="1"/>
</dbReference>
<name>A0ABQ9XYT2_9EUKA</name>
<evidence type="ECO:0000256" key="2">
    <source>
        <dbReference type="SAM" id="MobiDB-lite"/>
    </source>
</evidence>
<feature type="compositionally biased region" description="Low complexity" evidence="2">
    <location>
        <begin position="105"/>
        <end position="117"/>
    </location>
</feature>
<accession>A0ABQ9XYT2</accession>
<gene>
    <name evidence="4" type="ORF">BLNAU_8469</name>
</gene>
<evidence type="ECO:0000259" key="3">
    <source>
        <dbReference type="Pfam" id="PF21369"/>
    </source>
</evidence>
<feature type="region of interest" description="Disordered" evidence="2">
    <location>
        <begin position="464"/>
        <end position="677"/>
    </location>
</feature>
<dbReference type="Proteomes" id="UP001281761">
    <property type="component" value="Unassembled WGS sequence"/>
</dbReference>
<organism evidence="4 5">
    <name type="scientific">Blattamonas nauphoetae</name>
    <dbReference type="NCBI Taxonomy" id="2049346"/>
    <lineage>
        <taxon>Eukaryota</taxon>
        <taxon>Metamonada</taxon>
        <taxon>Preaxostyla</taxon>
        <taxon>Oxymonadida</taxon>
        <taxon>Blattamonas</taxon>
    </lineage>
</organism>
<evidence type="ECO:0000313" key="4">
    <source>
        <dbReference type="EMBL" id="KAK2956629.1"/>
    </source>
</evidence>
<dbReference type="InterPro" id="IPR048995">
    <property type="entry name" value="STL11/RBM22-like_N"/>
</dbReference>
<protein>
    <recommendedName>
        <fullName evidence="3">STL11/RBM22-like N-terminal domain-containing protein</fullName>
    </recommendedName>
</protein>
<keyword evidence="5" id="KW-1185">Reference proteome</keyword>
<feature type="domain" description="STL11/RBM22-like N-terminal" evidence="3">
    <location>
        <begin position="8"/>
        <end position="78"/>
    </location>
</feature>
<comment type="caution">
    <text evidence="4">The sequence shown here is derived from an EMBL/GenBank/DDBJ whole genome shotgun (WGS) entry which is preliminary data.</text>
</comment>
<feature type="region of interest" description="Disordered" evidence="2">
    <location>
        <begin position="91"/>
        <end position="117"/>
    </location>
</feature>
<keyword evidence="1" id="KW-0694">RNA-binding</keyword>
<feature type="compositionally biased region" description="Basic residues" evidence="2">
    <location>
        <begin position="593"/>
        <end position="605"/>
    </location>
</feature>
<reference evidence="4 5" key="1">
    <citation type="journal article" date="2022" name="bioRxiv">
        <title>Genomics of Preaxostyla Flagellates Illuminates Evolutionary Transitions and the Path Towards Mitochondrial Loss.</title>
        <authorList>
            <person name="Novak L.V.F."/>
            <person name="Treitli S.C."/>
            <person name="Pyrih J."/>
            <person name="Halakuc P."/>
            <person name="Pipaliya S.V."/>
            <person name="Vacek V."/>
            <person name="Brzon O."/>
            <person name="Soukal P."/>
            <person name="Eme L."/>
            <person name="Dacks J.B."/>
            <person name="Karnkowska A."/>
            <person name="Elias M."/>
            <person name="Hampl V."/>
        </authorList>
    </citation>
    <scope>NUCLEOTIDE SEQUENCE [LARGE SCALE GENOMIC DNA]</scope>
    <source>
        <strain evidence="4">NAU3</strain>
        <tissue evidence="4">Gut</tissue>
    </source>
</reference>
<feature type="compositionally biased region" description="Basic residues" evidence="2">
    <location>
        <begin position="657"/>
        <end position="666"/>
    </location>
</feature>
<sequence>MTHQQLLICQTCQATISKLEYTEQNSPCKICSTQFPSYSFSGLNTSSQNQCPSTQICSKCATSLNLCQICLFNKRYEDIVKVSHRSPHFFHHQTIKSPPHSTLDSQKLSSSNPSISSSELLKTVNPAYMFQTPTQLKEETLSLMQKLCETPLRAARKPTTGVNKLRERLAQKRQVLSDTRTVEKRQLKKFVDQVHADALRQMPLEDELAKTQQYIIIRMLEEIEEKKQARIRRKETIQIDNPIQSFISRIERQKKEGVAIILEQRRMMELEDQAALELRNHPNTIYGEDHVTRWEEQSLLLSNLGTRWMHNIQKMEKRLHKHRLTMTLEDDLGHLHREQEFRRNHKHIVLDARNNMLLEDSRIQIIEKYMQPKPVPADVEKERYNLEKSRRSEERKINALILNEKMEMRAEDELARLISLEEQERKRIEAERELQMRLEEIRRKEEEIQRQLWLQKQRELAEAERKRREKEEEERKQREEMKRLQMEIEERERQEREEEERERAEREQARLEKLKEEEEERQLKEQHERELKEAKQAEEQRSQSDNLLKMREEDHKSLLLRATFNHESSDGEDADAGSAVSEESEAARAAKENRKKRRKTTKQQKSHSEQPKQEQKSETEEEEDTQTIPHSPHIPNQTAPSDGSENSENSQKQAPKSAKKQKRRKSIKLEPVKDGLSPANDELARLIADFKSAIRKGESLRELSNTFSREYEREEDLTKFPSLVDKEAVLLMFETATQQYNTLSDILPVLVFFLKHEGNVKALTPPELDNAIKLFHLPESQACFFPFIYDIVKSLSSSSSLRSKMLIGGVLDFMCLNVIRRVISYPKSTKAFVLWTEYFSSNPSQLIDDEKILMIEALCTLLVPVQPDSIKDLDVDWKKKAFLSMNVFLRKMHKDYFIKLKVLDRVLLFCKEYPLVDIKQTCLRTLLFQISQLTESQLGTLLDAQMSAQTLLAILRQEEMKYCVEAIVLLFIVMNCFNLNLPKDAHTRTVESAASVFLQPQSPEISFSQKNAMLAFLVSISARDTEVLVSQKSFMNELVSILSDVTEGFELERTVLVWNLLTLILYTTKTKKTLLETFPALNTLFSKPQFFLMLFNNKRVYQGFKDEVGEAMQALKPLHFVYRDLYTIRPEHTKLDPLLLKHSNILLFSQMCFQEAIITLEIQPEMPVFQSMFTTLQNTMSTLGTTHLPAYVTTAEADTDKVRFTFDLVFTRPYSPALNLLWTGLATALAIAASIQQVLARATSQFVNECKGKEQFVKVLGYTVDRLAELTPKTKDIEGMIKKLCLCCCRCFASMKFSKTFSSPLKQSLGTCSKRWPNDSDFKAI</sequence>
<proteinExistence type="predicted"/>
<feature type="compositionally biased region" description="Polar residues" evidence="2">
    <location>
        <begin position="634"/>
        <end position="649"/>
    </location>
</feature>
<feature type="compositionally biased region" description="Polar residues" evidence="2">
    <location>
        <begin position="95"/>
        <end position="104"/>
    </location>
</feature>
<feature type="compositionally biased region" description="Basic and acidic residues" evidence="2">
    <location>
        <begin position="464"/>
        <end position="557"/>
    </location>
</feature>
<evidence type="ECO:0000313" key="5">
    <source>
        <dbReference type="Proteomes" id="UP001281761"/>
    </source>
</evidence>
<evidence type="ECO:0000256" key="1">
    <source>
        <dbReference type="ARBA" id="ARBA00022884"/>
    </source>
</evidence>
<dbReference type="EMBL" id="JARBJD010000054">
    <property type="protein sequence ID" value="KAK2956629.1"/>
    <property type="molecule type" value="Genomic_DNA"/>
</dbReference>